<dbReference type="InterPro" id="IPR036249">
    <property type="entry name" value="Thioredoxin-like_sf"/>
</dbReference>
<protein>
    <submittedName>
        <fullName evidence="3">Sulfurtransferase</fullName>
    </submittedName>
</protein>
<dbReference type="GO" id="GO:0045454">
    <property type="term" value="P:cell redox homeostasis"/>
    <property type="evidence" value="ECO:0007669"/>
    <property type="project" value="TreeGrafter"/>
</dbReference>
<evidence type="ECO:0000259" key="2">
    <source>
        <dbReference type="PROSITE" id="PS51352"/>
    </source>
</evidence>
<dbReference type="CDD" id="cd00158">
    <property type="entry name" value="RHOD"/>
    <property type="match status" value="1"/>
</dbReference>
<sequence length="231" mass="26131">MKTILLALFITWQLGCFAQEESFKISAEDFYSKIKKEQSPQILDARSEEEYEQAHFPEAIQIDQKSDDFSQKVGSLDHKRPVFIYSIQTGRSSRLAEHLSEQSFKEVYVLSPGISAWVGSGYPLVVSQTNNKRVTLQAFKDVLASNDYVLVNYGSNYCAPCKKVVPVLDSLRSESTDLKIFKIEIDVNPDIIKENEIKTIPTTILYKSGNPVWAKTGIPTVDEIRIAKNEN</sequence>
<dbReference type="InterPro" id="IPR013766">
    <property type="entry name" value="Thioredoxin_domain"/>
</dbReference>
<dbReference type="SMART" id="SM00450">
    <property type="entry name" value="RHOD"/>
    <property type="match status" value="1"/>
</dbReference>
<dbReference type="PANTHER" id="PTHR45663">
    <property type="entry name" value="GEO12009P1"/>
    <property type="match status" value="1"/>
</dbReference>
<dbReference type="InterPro" id="IPR001763">
    <property type="entry name" value="Rhodanese-like_dom"/>
</dbReference>
<dbReference type="AlphaFoldDB" id="A0A4U0P1Y5"/>
<reference evidence="3 4" key="1">
    <citation type="submission" date="2019-04" db="EMBL/GenBank/DDBJ databases">
        <title>Sphingobacterium olei sp. nov., isolated from oil-contaminated soil.</title>
        <authorList>
            <person name="Liu B."/>
        </authorList>
    </citation>
    <scope>NUCLEOTIDE SEQUENCE [LARGE SCALE GENOMIC DNA]</scope>
    <source>
        <strain evidence="3 4">HAL-9</strain>
    </source>
</reference>
<dbReference type="Gene3D" id="3.40.250.10">
    <property type="entry name" value="Rhodanese-like domain"/>
    <property type="match status" value="1"/>
</dbReference>
<dbReference type="RefSeq" id="WP_136900749.1">
    <property type="nucleotide sequence ID" value="NZ_SUME01000003.1"/>
</dbReference>
<dbReference type="PROSITE" id="PS50206">
    <property type="entry name" value="RHODANESE_3"/>
    <property type="match status" value="1"/>
</dbReference>
<feature type="domain" description="Thioredoxin" evidence="2">
    <location>
        <begin position="116"/>
        <end position="231"/>
    </location>
</feature>
<dbReference type="EMBL" id="SUME01000003">
    <property type="protein sequence ID" value="TJZ61090.1"/>
    <property type="molecule type" value="Genomic_DNA"/>
</dbReference>
<dbReference type="Pfam" id="PF00085">
    <property type="entry name" value="Thioredoxin"/>
    <property type="match status" value="1"/>
</dbReference>
<name>A0A4U0P1Y5_9SPHI</name>
<dbReference type="SUPFAM" id="SSF52821">
    <property type="entry name" value="Rhodanese/Cell cycle control phosphatase"/>
    <property type="match status" value="1"/>
</dbReference>
<dbReference type="SUPFAM" id="SSF52833">
    <property type="entry name" value="Thioredoxin-like"/>
    <property type="match status" value="1"/>
</dbReference>
<evidence type="ECO:0000259" key="1">
    <source>
        <dbReference type="PROSITE" id="PS50206"/>
    </source>
</evidence>
<organism evidence="3 4">
    <name type="scientific">Sphingobacterium olei</name>
    <dbReference type="NCBI Taxonomy" id="2571155"/>
    <lineage>
        <taxon>Bacteria</taxon>
        <taxon>Pseudomonadati</taxon>
        <taxon>Bacteroidota</taxon>
        <taxon>Sphingobacteriia</taxon>
        <taxon>Sphingobacteriales</taxon>
        <taxon>Sphingobacteriaceae</taxon>
        <taxon>Sphingobacterium</taxon>
    </lineage>
</organism>
<dbReference type="PANTHER" id="PTHR45663:SF11">
    <property type="entry name" value="GEO12009P1"/>
    <property type="match status" value="1"/>
</dbReference>
<dbReference type="CDD" id="cd02947">
    <property type="entry name" value="TRX_family"/>
    <property type="match status" value="1"/>
</dbReference>
<dbReference type="InterPro" id="IPR036873">
    <property type="entry name" value="Rhodanese-like_dom_sf"/>
</dbReference>
<dbReference type="GO" id="GO:0015035">
    <property type="term" value="F:protein-disulfide reductase activity"/>
    <property type="evidence" value="ECO:0007669"/>
    <property type="project" value="TreeGrafter"/>
</dbReference>
<dbReference type="PROSITE" id="PS51352">
    <property type="entry name" value="THIOREDOXIN_2"/>
    <property type="match status" value="1"/>
</dbReference>
<gene>
    <name evidence="3" type="ORF">FAZ15_07720</name>
</gene>
<feature type="domain" description="Rhodanese" evidence="1">
    <location>
        <begin position="36"/>
        <end position="126"/>
    </location>
</feature>
<evidence type="ECO:0000313" key="3">
    <source>
        <dbReference type="EMBL" id="TJZ61090.1"/>
    </source>
</evidence>
<dbReference type="GO" id="GO:0016740">
    <property type="term" value="F:transferase activity"/>
    <property type="evidence" value="ECO:0007669"/>
    <property type="project" value="UniProtKB-KW"/>
</dbReference>
<dbReference type="GO" id="GO:0005829">
    <property type="term" value="C:cytosol"/>
    <property type="evidence" value="ECO:0007669"/>
    <property type="project" value="TreeGrafter"/>
</dbReference>
<dbReference type="OrthoDB" id="9808735at2"/>
<accession>A0A4U0P1Y5</accession>
<dbReference type="Gene3D" id="3.40.30.10">
    <property type="entry name" value="Glutaredoxin"/>
    <property type="match status" value="1"/>
</dbReference>
<evidence type="ECO:0000313" key="4">
    <source>
        <dbReference type="Proteomes" id="UP000306808"/>
    </source>
</evidence>
<dbReference type="Proteomes" id="UP000306808">
    <property type="component" value="Unassembled WGS sequence"/>
</dbReference>
<dbReference type="Pfam" id="PF00581">
    <property type="entry name" value="Rhodanese"/>
    <property type="match status" value="1"/>
</dbReference>
<keyword evidence="3" id="KW-0808">Transferase</keyword>
<comment type="caution">
    <text evidence="3">The sequence shown here is derived from an EMBL/GenBank/DDBJ whole genome shotgun (WGS) entry which is preliminary data.</text>
</comment>
<keyword evidence="4" id="KW-1185">Reference proteome</keyword>
<proteinExistence type="predicted"/>